<evidence type="ECO:0000259" key="11">
    <source>
        <dbReference type="Pfam" id="PF26002"/>
    </source>
</evidence>
<dbReference type="Pfam" id="PF25917">
    <property type="entry name" value="BSH_RND"/>
    <property type="match status" value="1"/>
</dbReference>
<evidence type="ECO:0000256" key="4">
    <source>
        <dbReference type="ARBA" id="ARBA00022475"/>
    </source>
</evidence>
<evidence type="ECO:0000313" key="13">
    <source>
        <dbReference type="Proteomes" id="UP000027466"/>
    </source>
</evidence>
<comment type="subcellular location">
    <subcellularLocation>
        <location evidence="1 9">Cell inner membrane</location>
        <topology evidence="1 9">Single-pass membrane protein</topology>
    </subcellularLocation>
</comment>
<evidence type="ECO:0000256" key="9">
    <source>
        <dbReference type="RuleBase" id="RU365093"/>
    </source>
</evidence>
<evidence type="ECO:0000256" key="3">
    <source>
        <dbReference type="ARBA" id="ARBA00022448"/>
    </source>
</evidence>
<keyword evidence="6" id="KW-0812">Transmembrane</keyword>
<sequence>MNLPQLFRKRGGASVPVAGGRRAASRIHPADAAYMNDLRESQLAQSIPGTRAVLYLLAAVIAGGLVWAKFARVEEITHGEGKVIPVSREQLIQSLEGGILADLHVREGDVVEKGQLLLNIDPKRADSAYSEGRSKLVGLRGTVARLRAEAFGQALAFPPDVLADKSVVQSETLAYQARRKALYDSVASLERSYGLAMNEINMTEPLAKRGLISETEVLRMKRSANDLQAQIVERRNKYQADANEQLSRLELELAQTKENLVGRADVLQRTTIVAPVKGTVKDIKVTTVGGVIQPGAQIMSIVPYADQLIVEARVKPQDVAFLRPGLPATVKISAYDFGIYGGLKGHVKLISPDTLQDDHAAPGKPDAIYYRVQVLTENSELVAGGKRLPIIPGMTGTVEIRTGEKTVLSYLLKPIFKAREAFRER</sequence>
<gene>
    <name evidence="12" type="ORF">BG61_04950</name>
</gene>
<evidence type="ECO:0000256" key="1">
    <source>
        <dbReference type="ARBA" id="ARBA00004377"/>
    </source>
</evidence>
<evidence type="ECO:0000256" key="7">
    <source>
        <dbReference type="ARBA" id="ARBA00022989"/>
    </source>
</evidence>
<feature type="domain" description="Multidrug resistance protein MdtA-like barrel-sandwich hybrid" evidence="10">
    <location>
        <begin position="97"/>
        <end position="301"/>
    </location>
</feature>
<keyword evidence="8" id="KW-0472">Membrane</keyword>
<evidence type="ECO:0000256" key="5">
    <source>
        <dbReference type="ARBA" id="ARBA00022519"/>
    </source>
</evidence>
<dbReference type="InterPro" id="IPR050739">
    <property type="entry name" value="MFP"/>
</dbReference>
<evidence type="ECO:0000313" key="12">
    <source>
        <dbReference type="EMBL" id="KDR42825.1"/>
    </source>
</evidence>
<dbReference type="GO" id="GO:0005886">
    <property type="term" value="C:plasma membrane"/>
    <property type="evidence" value="ECO:0007669"/>
    <property type="project" value="UniProtKB-SubCell"/>
</dbReference>
<dbReference type="EMBL" id="JFHC01000012">
    <property type="protein sequence ID" value="KDR42825.1"/>
    <property type="molecule type" value="Genomic_DNA"/>
</dbReference>
<dbReference type="InterPro" id="IPR058982">
    <property type="entry name" value="Beta-barrel_AprE"/>
</dbReference>
<name>A0A069PQE0_9BURK</name>
<dbReference type="STRING" id="60547.GCA_000751215_01364"/>
<proteinExistence type="inferred from homology"/>
<feature type="domain" description="AprE-like beta-barrel" evidence="11">
    <location>
        <begin position="308"/>
        <end position="403"/>
    </location>
</feature>
<evidence type="ECO:0000256" key="8">
    <source>
        <dbReference type="ARBA" id="ARBA00023136"/>
    </source>
</evidence>
<keyword evidence="7" id="KW-1133">Transmembrane helix</keyword>
<reference evidence="12 13" key="1">
    <citation type="submission" date="2014-03" db="EMBL/GenBank/DDBJ databases">
        <title>Draft Genome Sequences of Four Burkholderia Strains.</title>
        <authorList>
            <person name="Liu X.Y."/>
            <person name="Li C.X."/>
            <person name="Xu J.H."/>
        </authorList>
    </citation>
    <scope>NUCLEOTIDE SEQUENCE [LARGE SCALE GENOMIC DNA]</scope>
    <source>
        <strain evidence="12 13">DSM 50014</strain>
    </source>
</reference>
<evidence type="ECO:0000256" key="6">
    <source>
        <dbReference type="ARBA" id="ARBA00022692"/>
    </source>
</evidence>
<dbReference type="InterPro" id="IPR010129">
    <property type="entry name" value="T1SS_HlyD"/>
</dbReference>
<dbReference type="InterPro" id="IPR006144">
    <property type="entry name" value="Secretion_HlyD_CS"/>
</dbReference>
<dbReference type="PANTHER" id="PTHR30386">
    <property type="entry name" value="MEMBRANE FUSION SUBUNIT OF EMRAB-TOLC MULTIDRUG EFFLUX PUMP"/>
    <property type="match status" value="1"/>
</dbReference>
<dbReference type="PRINTS" id="PR01490">
    <property type="entry name" value="RTXTOXIND"/>
</dbReference>
<protein>
    <recommendedName>
        <fullName evidence="9">Membrane fusion protein (MFP) family protein</fullName>
    </recommendedName>
</protein>
<comment type="similarity">
    <text evidence="2 9">Belongs to the membrane fusion protein (MFP) (TC 8.A.1) family.</text>
</comment>
<dbReference type="Proteomes" id="UP000027466">
    <property type="component" value="Unassembled WGS sequence"/>
</dbReference>
<keyword evidence="3 9" id="KW-0813">Transport</keyword>
<dbReference type="Gene3D" id="2.40.50.100">
    <property type="match status" value="1"/>
</dbReference>
<dbReference type="SUPFAM" id="SSF111369">
    <property type="entry name" value="HlyD-like secretion proteins"/>
    <property type="match status" value="1"/>
</dbReference>
<dbReference type="GO" id="GO:0009306">
    <property type="term" value="P:protein secretion"/>
    <property type="evidence" value="ECO:0007669"/>
    <property type="project" value="InterPro"/>
</dbReference>
<dbReference type="Gene3D" id="2.40.30.170">
    <property type="match status" value="1"/>
</dbReference>
<dbReference type="PROSITE" id="PS00543">
    <property type="entry name" value="HLYD_FAMILY"/>
    <property type="match status" value="1"/>
</dbReference>
<dbReference type="Pfam" id="PF26002">
    <property type="entry name" value="Beta-barrel_AprE"/>
    <property type="match status" value="1"/>
</dbReference>
<keyword evidence="13" id="KW-1185">Reference proteome</keyword>
<accession>A0A069PQE0</accession>
<dbReference type="InterPro" id="IPR058625">
    <property type="entry name" value="MdtA-like_BSH"/>
</dbReference>
<keyword evidence="4 9" id="KW-1003">Cell membrane</keyword>
<evidence type="ECO:0000259" key="10">
    <source>
        <dbReference type="Pfam" id="PF25917"/>
    </source>
</evidence>
<evidence type="ECO:0000256" key="2">
    <source>
        <dbReference type="ARBA" id="ARBA00009477"/>
    </source>
</evidence>
<dbReference type="AlphaFoldDB" id="A0A069PQE0"/>
<comment type="caution">
    <text evidence="12">The sequence shown here is derived from an EMBL/GenBank/DDBJ whole genome shotgun (WGS) entry which is preliminary data.</text>
</comment>
<keyword evidence="5 9" id="KW-0997">Cell inner membrane</keyword>
<organism evidence="12 13">
    <name type="scientific">Caballeronia glathei</name>
    <dbReference type="NCBI Taxonomy" id="60547"/>
    <lineage>
        <taxon>Bacteria</taxon>
        <taxon>Pseudomonadati</taxon>
        <taxon>Pseudomonadota</taxon>
        <taxon>Betaproteobacteria</taxon>
        <taxon>Burkholderiales</taxon>
        <taxon>Burkholderiaceae</taxon>
        <taxon>Caballeronia</taxon>
    </lineage>
</organism>
<dbReference type="PANTHER" id="PTHR30386:SF26">
    <property type="entry name" value="TRANSPORT PROTEIN COMB"/>
    <property type="match status" value="1"/>
</dbReference>
<dbReference type="NCBIfam" id="TIGR01843">
    <property type="entry name" value="type_I_hlyD"/>
    <property type="match status" value="1"/>
</dbReference>